<gene>
    <name evidence="6" type="ORF">EDD62_0719</name>
</gene>
<organism evidence="6 7">
    <name type="scientific">Abyssicoccus albus</name>
    <dbReference type="NCBI Taxonomy" id="1817405"/>
    <lineage>
        <taxon>Bacteria</taxon>
        <taxon>Bacillati</taxon>
        <taxon>Bacillota</taxon>
        <taxon>Bacilli</taxon>
        <taxon>Bacillales</taxon>
        <taxon>Abyssicoccaceae</taxon>
    </lineage>
</organism>
<keyword evidence="6" id="KW-0645">Protease</keyword>
<evidence type="ECO:0000259" key="4">
    <source>
        <dbReference type="Pfam" id="PF00557"/>
    </source>
</evidence>
<comment type="cofactor">
    <cofactor evidence="1">
        <name>Mn(2+)</name>
        <dbReference type="ChEBI" id="CHEBI:29035"/>
    </cofactor>
</comment>
<dbReference type="Gene3D" id="3.40.350.10">
    <property type="entry name" value="Creatinase/prolidase N-terminal domain"/>
    <property type="match status" value="1"/>
</dbReference>
<dbReference type="AlphaFoldDB" id="A0A3N5CJW8"/>
<dbReference type="InterPro" id="IPR000994">
    <property type="entry name" value="Pept_M24"/>
</dbReference>
<dbReference type="PANTHER" id="PTHR46112">
    <property type="entry name" value="AMINOPEPTIDASE"/>
    <property type="match status" value="1"/>
</dbReference>
<evidence type="ECO:0000256" key="1">
    <source>
        <dbReference type="ARBA" id="ARBA00001936"/>
    </source>
</evidence>
<protein>
    <submittedName>
        <fullName evidence="6">Xaa-Pro aminopeptidase</fullName>
    </submittedName>
</protein>
<dbReference type="InterPro" id="IPR029149">
    <property type="entry name" value="Creatin/AminoP/Spt16_N"/>
</dbReference>
<evidence type="ECO:0000259" key="5">
    <source>
        <dbReference type="Pfam" id="PF01321"/>
    </source>
</evidence>
<dbReference type="InterPro" id="IPR001714">
    <property type="entry name" value="Pept_M24_MAP"/>
</dbReference>
<feature type="domain" description="Creatinase N-terminal" evidence="5">
    <location>
        <begin position="5"/>
        <end position="126"/>
    </location>
</feature>
<dbReference type="Gene3D" id="3.90.230.10">
    <property type="entry name" value="Creatinase/methionine aminopeptidase superfamily"/>
    <property type="match status" value="1"/>
</dbReference>
<comment type="caution">
    <text evidence="6">The sequence shown here is derived from an EMBL/GenBank/DDBJ whole genome shotgun (WGS) entry which is preliminary data.</text>
</comment>
<dbReference type="GO" id="GO:0008235">
    <property type="term" value="F:metalloexopeptidase activity"/>
    <property type="evidence" value="ECO:0007669"/>
    <property type="project" value="UniProtKB-ARBA"/>
</dbReference>
<dbReference type="InterPro" id="IPR050659">
    <property type="entry name" value="Peptidase_M24B"/>
</dbReference>
<evidence type="ECO:0000313" key="6">
    <source>
        <dbReference type="EMBL" id="RPF58081.1"/>
    </source>
</evidence>
<proteinExistence type="inferred from homology"/>
<sequence length="352" mass="39643">MSHKVEQIRNHLIEHNHDAMVIMSDLNRRYLSDFTGSSGALLITQENEYLVTDFRYFEQATEQSDFQLIKQTGKLTDQLNQLIDELKLQTIQYESHLMTVDLYNNLNRDHIEMVPNQQIVETIRQIKSPKELELIEKACQIADKTYSHILKFSEKGKTEIEIKNEIERVMRDLGASGASFDIIVASGHRGALPHGVASDKKLEQGDMVTLDFGCFYKGYASDMTRTFSVGEPSKQMIEIYNIVLAAEELALKQIKPGMTAKEADKIARDYITEHGYGDAFGHSLGHSFGLDVHETPVLSSKVDTVLKEGMVVTVEPGIYVEGVGGVRIEDDCLVNSDGLKRLTHSTKELIYV</sequence>
<keyword evidence="3" id="KW-0378">Hydrolase</keyword>
<dbReference type="PANTHER" id="PTHR46112:SF3">
    <property type="entry name" value="AMINOPEPTIDASE YPDF"/>
    <property type="match status" value="1"/>
</dbReference>
<dbReference type="InterPro" id="IPR036005">
    <property type="entry name" value="Creatinase/aminopeptidase-like"/>
</dbReference>
<dbReference type="Pfam" id="PF01321">
    <property type="entry name" value="Creatinase_N"/>
    <property type="match status" value="1"/>
</dbReference>
<reference evidence="6 7" key="1">
    <citation type="submission" date="2018-11" db="EMBL/GenBank/DDBJ databases">
        <title>Genomic Encyclopedia of Type Strains, Phase IV (KMG-IV): sequencing the most valuable type-strain genomes for metagenomic binning, comparative biology and taxonomic classification.</title>
        <authorList>
            <person name="Goeker M."/>
        </authorList>
    </citation>
    <scope>NUCLEOTIDE SEQUENCE [LARGE SCALE GENOMIC DNA]</scope>
    <source>
        <strain evidence="6 7">DSM 29158</strain>
    </source>
</reference>
<dbReference type="FunFam" id="3.90.230.10:FF:000014">
    <property type="entry name" value="Aminopeptidase P family protein"/>
    <property type="match status" value="1"/>
</dbReference>
<evidence type="ECO:0000256" key="2">
    <source>
        <dbReference type="ARBA" id="ARBA00008766"/>
    </source>
</evidence>
<feature type="domain" description="Peptidase M24" evidence="4">
    <location>
        <begin position="133"/>
        <end position="335"/>
    </location>
</feature>
<keyword evidence="6" id="KW-0031">Aminopeptidase</keyword>
<dbReference type="RefSeq" id="WP_123807562.1">
    <property type="nucleotide sequence ID" value="NZ_RKRK01000002.1"/>
</dbReference>
<dbReference type="SUPFAM" id="SSF55920">
    <property type="entry name" value="Creatinase/aminopeptidase"/>
    <property type="match status" value="1"/>
</dbReference>
<dbReference type="SUPFAM" id="SSF53092">
    <property type="entry name" value="Creatinase/prolidase N-terminal domain"/>
    <property type="match status" value="1"/>
</dbReference>
<dbReference type="Pfam" id="PF00557">
    <property type="entry name" value="Peptidase_M24"/>
    <property type="match status" value="1"/>
</dbReference>
<evidence type="ECO:0000256" key="3">
    <source>
        <dbReference type="ARBA" id="ARBA00022801"/>
    </source>
</evidence>
<dbReference type="PRINTS" id="PR00599">
    <property type="entry name" value="MAPEPTIDASE"/>
</dbReference>
<dbReference type="CDD" id="cd01092">
    <property type="entry name" value="APP-like"/>
    <property type="match status" value="1"/>
</dbReference>
<accession>A0A3N5CJW8</accession>
<name>A0A3N5CJW8_9BACL</name>
<dbReference type="OrthoDB" id="9806388at2"/>
<dbReference type="EMBL" id="RKRK01000002">
    <property type="protein sequence ID" value="RPF58081.1"/>
    <property type="molecule type" value="Genomic_DNA"/>
</dbReference>
<comment type="similarity">
    <text evidence="2">Belongs to the peptidase M24B family.</text>
</comment>
<evidence type="ECO:0000313" key="7">
    <source>
        <dbReference type="Proteomes" id="UP000277108"/>
    </source>
</evidence>
<dbReference type="GO" id="GO:0004177">
    <property type="term" value="F:aminopeptidase activity"/>
    <property type="evidence" value="ECO:0007669"/>
    <property type="project" value="UniProtKB-KW"/>
</dbReference>
<keyword evidence="7" id="KW-1185">Reference proteome</keyword>
<dbReference type="Proteomes" id="UP000277108">
    <property type="component" value="Unassembled WGS sequence"/>
</dbReference>
<dbReference type="InterPro" id="IPR000587">
    <property type="entry name" value="Creatinase_N"/>
</dbReference>